<comment type="caution">
    <text evidence="1">The sequence shown here is derived from an EMBL/GenBank/DDBJ whole genome shotgun (WGS) entry which is preliminary data.</text>
</comment>
<accession>A0ACC0AN85</accession>
<dbReference type="Proteomes" id="UP001060085">
    <property type="component" value="Linkage Group LG05"/>
</dbReference>
<reference evidence="2" key="1">
    <citation type="journal article" date="2023" name="Nat. Plants">
        <title>Single-cell RNA sequencing provides a high-resolution roadmap for understanding the multicellular compartmentation of specialized metabolism.</title>
        <authorList>
            <person name="Sun S."/>
            <person name="Shen X."/>
            <person name="Li Y."/>
            <person name="Li Y."/>
            <person name="Wang S."/>
            <person name="Li R."/>
            <person name="Zhang H."/>
            <person name="Shen G."/>
            <person name="Guo B."/>
            <person name="Wei J."/>
            <person name="Xu J."/>
            <person name="St-Pierre B."/>
            <person name="Chen S."/>
            <person name="Sun C."/>
        </authorList>
    </citation>
    <scope>NUCLEOTIDE SEQUENCE [LARGE SCALE GENOMIC DNA]</scope>
</reference>
<evidence type="ECO:0000313" key="2">
    <source>
        <dbReference type="Proteomes" id="UP001060085"/>
    </source>
</evidence>
<sequence>MLQEVDSMTTGVLEGPPSSPTQYASVMRIFRTIIRRCMVSISGMLGYTTSQHDIQHTFVVQPLCRHPREPVPEGGTRGVKRGAYRLPGGRARGGQVPAPPYPGRRGRADPGYERERGGGFGRRGLGDSGSYVPPDPFDSLDLDAPTFSLGLTTFALSHPSGAGTLYVPLDPFHNPDVDCVQPSQSAKGTLYALQPPSAIGLSSDALPPLGTTVDEDHSNIHQYVTVITQMVFDKLSMLYPDVEEDDEDDDNADEDYNVSSASDDDNNDNYEEDDISTLVNPLSSTIVNQWQI</sequence>
<gene>
    <name evidence="1" type="ORF">M9H77_21509</name>
</gene>
<evidence type="ECO:0000313" key="1">
    <source>
        <dbReference type="EMBL" id="KAI5662186.1"/>
    </source>
</evidence>
<name>A0ACC0AN85_CATRO</name>
<organism evidence="1 2">
    <name type="scientific">Catharanthus roseus</name>
    <name type="common">Madagascar periwinkle</name>
    <name type="synonym">Vinca rosea</name>
    <dbReference type="NCBI Taxonomy" id="4058"/>
    <lineage>
        <taxon>Eukaryota</taxon>
        <taxon>Viridiplantae</taxon>
        <taxon>Streptophyta</taxon>
        <taxon>Embryophyta</taxon>
        <taxon>Tracheophyta</taxon>
        <taxon>Spermatophyta</taxon>
        <taxon>Magnoliopsida</taxon>
        <taxon>eudicotyledons</taxon>
        <taxon>Gunneridae</taxon>
        <taxon>Pentapetalae</taxon>
        <taxon>asterids</taxon>
        <taxon>lamiids</taxon>
        <taxon>Gentianales</taxon>
        <taxon>Apocynaceae</taxon>
        <taxon>Rauvolfioideae</taxon>
        <taxon>Vinceae</taxon>
        <taxon>Catharanthinae</taxon>
        <taxon>Catharanthus</taxon>
    </lineage>
</organism>
<keyword evidence="2" id="KW-1185">Reference proteome</keyword>
<protein>
    <submittedName>
        <fullName evidence="1">Uncharacterized protein</fullName>
    </submittedName>
</protein>
<dbReference type="EMBL" id="CM044705">
    <property type="protein sequence ID" value="KAI5662186.1"/>
    <property type="molecule type" value="Genomic_DNA"/>
</dbReference>
<proteinExistence type="predicted"/>